<accession>A0A8J2JVX1</accession>
<feature type="compositionally biased region" description="Polar residues" evidence="1">
    <location>
        <begin position="117"/>
        <end position="129"/>
    </location>
</feature>
<protein>
    <submittedName>
        <fullName evidence="2">Uncharacterized protein</fullName>
    </submittedName>
</protein>
<dbReference type="Proteomes" id="UP000708208">
    <property type="component" value="Unassembled WGS sequence"/>
</dbReference>
<name>A0A8J2JVX1_9HEXA</name>
<feature type="non-terminal residue" evidence="2">
    <location>
        <position position="1"/>
    </location>
</feature>
<sequence length="190" mass="20598">GPPGQSGLTMRAGVRSVFNPRSESSVREESVNGDETVGRNVTKAGNLYHVYPPVIVKTEPQPLSLYPELEHPQPLLSLPDFQLRSEILTPSHQTNPNINVVFITTSQLEQLQQTQHDNNNNLDSENIGSPSAPVGPVDNDDTIVQEVRPEAKSALTSPTVQPEPVLQASFAPGNDFENGNVDGDETVGRK</sequence>
<proteinExistence type="predicted"/>
<dbReference type="AlphaFoldDB" id="A0A8J2JVX1"/>
<feature type="region of interest" description="Disordered" evidence="1">
    <location>
        <begin position="1"/>
        <end position="37"/>
    </location>
</feature>
<organism evidence="2 3">
    <name type="scientific">Allacma fusca</name>
    <dbReference type="NCBI Taxonomy" id="39272"/>
    <lineage>
        <taxon>Eukaryota</taxon>
        <taxon>Metazoa</taxon>
        <taxon>Ecdysozoa</taxon>
        <taxon>Arthropoda</taxon>
        <taxon>Hexapoda</taxon>
        <taxon>Collembola</taxon>
        <taxon>Symphypleona</taxon>
        <taxon>Sminthuridae</taxon>
        <taxon>Allacma</taxon>
    </lineage>
</organism>
<comment type="caution">
    <text evidence="2">The sequence shown here is derived from an EMBL/GenBank/DDBJ whole genome shotgun (WGS) entry which is preliminary data.</text>
</comment>
<gene>
    <name evidence="2" type="ORF">AFUS01_LOCUS15217</name>
</gene>
<evidence type="ECO:0000313" key="3">
    <source>
        <dbReference type="Proteomes" id="UP000708208"/>
    </source>
</evidence>
<keyword evidence="3" id="KW-1185">Reference proteome</keyword>
<reference evidence="2" key="1">
    <citation type="submission" date="2021-06" db="EMBL/GenBank/DDBJ databases">
        <authorList>
            <person name="Hodson N. C."/>
            <person name="Mongue J. A."/>
            <person name="Jaron S. K."/>
        </authorList>
    </citation>
    <scope>NUCLEOTIDE SEQUENCE</scope>
</reference>
<dbReference type="EMBL" id="CAJVCH010133611">
    <property type="protein sequence ID" value="CAG7726299.1"/>
    <property type="molecule type" value="Genomic_DNA"/>
</dbReference>
<evidence type="ECO:0000313" key="2">
    <source>
        <dbReference type="EMBL" id="CAG7726299.1"/>
    </source>
</evidence>
<feature type="region of interest" description="Disordered" evidence="1">
    <location>
        <begin position="117"/>
        <end position="190"/>
    </location>
</feature>
<evidence type="ECO:0000256" key="1">
    <source>
        <dbReference type="SAM" id="MobiDB-lite"/>
    </source>
</evidence>